<evidence type="ECO:0000256" key="2">
    <source>
        <dbReference type="ARBA" id="ARBA00023015"/>
    </source>
</evidence>
<dbReference type="SMART" id="SM00342">
    <property type="entry name" value="HTH_ARAC"/>
    <property type="match status" value="1"/>
</dbReference>
<sequence>MIDEKTERSASDGSSPSETISDLPNFHYPPHITLAHLFHAPKGWAIRNRTMGQYVLQYVVEGRADYPIGGRLYPTVKGDLLFHRPGEPHSILTLEGEPYVCLSLVFHFGAHEFPVHHLFGEKHLLGNYTGTELEKKLNRLVHLYRQPDLSSQLQAQGLLLEALGEAAAGLKKTRTGSTVETRTKAKLLLVQHYIREHYAENVQHRDLEQIAGLSRNYIIVQFKRQFGLTPMQYLTWVRIQKARELALQTSLSVSEIASQVGYSDVHTFGKMFKKKTGTSLSQFCSALVTYKV</sequence>
<evidence type="ECO:0000256" key="4">
    <source>
        <dbReference type="ARBA" id="ARBA00023159"/>
    </source>
</evidence>
<dbReference type="GO" id="GO:0003700">
    <property type="term" value="F:DNA-binding transcription factor activity"/>
    <property type="evidence" value="ECO:0007669"/>
    <property type="project" value="InterPro"/>
</dbReference>
<dbReference type="RefSeq" id="WP_138195511.1">
    <property type="nucleotide sequence ID" value="NZ_VCIW01000012.1"/>
</dbReference>
<evidence type="ECO:0000259" key="7">
    <source>
        <dbReference type="PROSITE" id="PS01124"/>
    </source>
</evidence>
<keyword evidence="2" id="KW-0805">Transcription regulation</keyword>
<evidence type="ECO:0000256" key="1">
    <source>
        <dbReference type="ARBA" id="ARBA00022490"/>
    </source>
</evidence>
<dbReference type="InterPro" id="IPR018060">
    <property type="entry name" value="HTH_AraC"/>
</dbReference>
<dbReference type="InterPro" id="IPR018062">
    <property type="entry name" value="HTH_AraC-typ_CS"/>
</dbReference>
<dbReference type="Pfam" id="PF12833">
    <property type="entry name" value="HTH_18"/>
    <property type="match status" value="1"/>
</dbReference>
<dbReference type="InterPro" id="IPR009057">
    <property type="entry name" value="Homeodomain-like_sf"/>
</dbReference>
<keyword evidence="3" id="KW-0238">DNA-binding</keyword>
<dbReference type="InterPro" id="IPR037923">
    <property type="entry name" value="HTH-like"/>
</dbReference>
<comment type="caution">
    <text evidence="8">The sequence shown here is derived from an EMBL/GenBank/DDBJ whole genome shotgun (WGS) entry which is preliminary data.</text>
</comment>
<protein>
    <submittedName>
        <fullName evidence="8">AraC family transcriptional regulator</fullName>
    </submittedName>
</protein>
<dbReference type="EMBL" id="VCIW01000012">
    <property type="protein sequence ID" value="TLS50825.1"/>
    <property type="molecule type" value="Genomic_DNA"/>
</dbReference>
<reference evidence="8 9" key="1">
    <citation type="submission" date="2019-05" db="EMBL/GenBank/DDBJ databases">
        <authorList>
            <person name="Narsing Rao M.P."/>
            <person name="Li W.J."/>
        </authorList>
    </citation>
    <scope>NUCLEOTIDE SEQUENCE [LARGE SCALE GENOMIC DNA]</scope>
    <source>
        <strain evidence="8 9">SYSU_K30003</strain>
    </source>
</reference>
<dbReference type="GO" id="GO:0043565">
    <property type="term" value="F:sequence-specific DNA binding"/>
    <property type="evidence" value="ECO:0007669"/>
    <property type="project" value="InterPro"/>
</dbReference>
<dbReference type="AlphaFoldDB" id="A0A5R9GHA0"/>
<keyword evidence="4" id="KW-0010">Activator</keyword>
<evidence type="ECO:0000256" key="5">
    <source>
        <dbReference type="ARBA" id="ARBA00023163"/>
    </source>
</evidence>
<keyword evidence="5" id="KW-0804">Transcription</keyword>
<evidence type="ECO:0000256" key="6">
    <source>
        <dbReference type="SAM" id="MobiDB-lite"/>
    </source>
</evidence>
<dbReference type="PANTHER" id="PTHR46796">
    <property type="entry name" value="HTH-TYPE TRANSCRIPTIONAL ACTIVATOR RHAS-RELATED"/>
    <property type="match status" value="1"/>
</dbReference>
<dbReference type="SUPFAM" id="SSF51215">
    <property type="entry name" value="Regulatory protein AraC"/>
    <property type="match status" value="1"/>
</dbReference>
<name>A0A5R9GHA0_9BACL</name>
<dbReference type="PROSITE" id="PS00041">
    <property type="entry name" value="HTH_ARAC_FAMILY_1"/>
    <property type="match status" value="1"/>
</dbReference>
<dbReference type="OrthoDB" id="9807321at2"/>
<accession>A0A5R9GHA0</accession>
<evidence type="ECO:0000313" key="9">
    <source>
        <dbReference type="Proteomes" id="UP000309676"/>
    </source>
</evidence>
<keyword evidence="9" id="KW-1185">Reference proteome</keyword>
<feature type="compositionally biased region" description="Basic and acidic residues" evidence="6">
    <location>
        <begin position="1"/>
        <end position="10"/>
    </location>
</feature>
<gene>
    <name evidence="8" type="ORF">FE782_17370</name>
</gene>
<feature type="domain" description="HTH araC/xylS-type" evidence="7">
    <location>
        <begin position="188"/>
        <end position="286"/>
    </location>
</feature>
<feature type="compositionally biased region" description="Polar residues" evidence="6">
    <location>
        <begin position="11"/>
        <end position="20"/>
    </location>
</feature>
<dbReference type="Proteomes" id="UP000309676">
    <property type="component" value="Unassembled WGS sequence"/>
</dbReference>
<dbReference type="Gene3D" id="1.10.10.60">
    <property type="entry name" value="Homeodomain-like"/>
    <property type="match status" value="2"/>
</dbReference>
<evidence type="ECO:0000256" key="3">
    <source>
        <dbReference type="ARBA" id="ARBA00023125"/>
    </source>
</evidence>
<evidence type="ECO:0000313" key="8">
    <source>
        <dbReference type="EMBL" id="TLS50825.1"/>
    </source>
</evidence>
<dbReference type="InterPro" id="IPR014710">
    <property type="entry name" value="RmlC-like_jellyroll"/>
</dbReference>
<organism evidence="8 9">
    <name type="scientific">Paenibacillus antri</name>
    <dbReference type="NCBI Taxonomy" id="2582848"/>
    <lineage>
        <taxon>Bacteria</taxon>
        <taxon>Bacillati</taxon>
        <taxon>Bacillota</taxon>
        <taxon>Bacilli</taxon>
        <taxon>Bacillales</taxon>
        <taxon>Paenibacillaceae</taxon>
        <taxon>Paenibacillus</taxon>
    </lineage>
</organism>
<dbReference type="PROSITE" id="PS01124">
    <property type="entry name" value="HTH_ARAC_FAMILY_2"/>
    <property type="match status" value="1"/>
</dbReference>
<keyword evidence="1" id="KW-0963">Cytoplasm</keyword>
<feature type="region of interest" description="Disordered" evidence="6">
    <location>
        <begin position="1"/>
        <end position="20"/>
    </location>
</feature>
<dbReference type="InterPro" id="IPR003313">
    <property type="entry name" value="AraC-bd"/>
</dbReference>
<dbReference type="Gene3D" id="2.60.120.10">
    <property type="entry name" value="Jelly Rolls"/>
    <property type="match status" value="1"/>
</dbReference>
<dbReference type="Pfam" id="PF02311">
    <property type="entry name" value="AraC_binding"/>
    <property type="match status" value="1"/>
</dbReference>
<proteinExistence type="predicted"/>
<dbReference type="SUPFAM" id="SSF46689">
    <property type="entry name" value="Homeodomain-like"/>
    <property type="match status" value="2"/>
</dbReference>
<dbReference type="PANTHER" id="PTHR46796:SF13">
    <property type="entry name" value="HTH-TYPE TRANSCRIPTIONAL ACTIVATOR RHAS"/>
    <property type="match status" value="1"/>
</dbReference>
<dbReference type="InterPro" id="IPR050204">
    <property type="entry name" value="AraC_XylS_family_regulators"/>
</dbReference>